<dbReference type="KEGG" id="spir:CWM47_29350"/>
<reference evidence="1 2" key="1">
    <citation type="submission" date="2017-11" db="EMBL/GenBank/DDBJ databases">
        <title>Taxonomic description and genome sequences of Spirosoma HA7 sp. nov., isolated from pollen microhabitat of Corylus avellana.</title>
        <authorList>
            <person name="Ambika Manirajan B."/>
            <person name="Suarez C."/>
            <person name="Ratering S."/>
            <person name="Geissler-Plaum R."/>
            <person name="Cardinale M."/>
            <person name="Sylvia S."/>
        </authorList>
    </citation>
    <scope>NUCLEOTIDE SEQUENCE [LARGE SCALE GENOMIC DNA]</scope>
    <source>
        <strain evidence="1 2">HA7</strain>
    </source>
</reference>
<evidence type="ECO:0000313" key="2">
    <source>
        <dbReference type="Proteomes" id="UP000232883"/>
    </source>
</evidence>
<evidence type="ECO:0000313" key="1">
    <source>
        <dbReference type="EMBL" id="AUD05589.1"/>
    </source>
</evidence>
<dbReference type="Proteomes" id="UP000232883">
    <property type="component" value="Chromosome"/>
</dbReference>
<sequence>MSSQELPTLDELVYRLERIRRINEQIRQFSDKTYEVNWDDFMLQQLISQKVDLLDKLDSTLLALELKPVLEELLLTHP</sequence>
<proteinExistence type="predicted"/>
<organism evidence="1 2">
    <name type="scientific">Spirosoma pollinicola</name>
    <dbReference type="NCBI Taxonomy" id="2057025"/>
    <lineage>
        <taxon>Bacteria</taxon>
        <taxon>Pseudomonadati</taxon>
        <taxon>Bacteroidota</taxon>
        <taxon>Cytophagia</taxon>
        <taxon>Cytophagales</taxon>
        <taxon>Cytophagaceae</taxon>
        <taxon>Spirosoma</taxon>
    </lineage>
</organism>
<protein>
    <submittedName>
        <fullName evidence="1">Uncharacterized protein</fullName>
    </submittedName>
</protein>
<dbReference type="EMBL" id="CP025096">
    <property type="protein sequence ID" value="AUD05589.1"/>
    <property type="molecule type" value="Genomic_DNA"/>
</dbReference>
<gene>
    <name evidence="1" type="ORF">CWM47_29350</name>
</gene>
<dbReference type="RefSeq" id="WP_100992142.1">
    <property type="nucleotide sequence ID" value="NZ_CP025096.1"/>
</dbReference>
<accession>A0A2K8Z6Z5</accession>
<dbReference type="AlphaFoldDB" id="A0A2K8Z6Z5"/>
<keyword evidence="2" id="KW-1185">Reference proteome</keyword>
<name>A0A2K8Z6Z5_9BACT</name>